<evidence type="ECO:0000313" key="2">
    <source>
        <dbReference type="Proteomes" id="UP000735302"/>
    </source>
</evidence>
<keyword evidence="2" id="KW-1185">Reference proteome</keyword>
<comment type="caution">
    <text evidence="1">The sequence shown here is derived from an EMBL/GenBank/DDBJ whole genome shotgun (WGS) entry which is preliminary data.</text>
</comment>
<reference evidence="1 2" key="1">
    <citation type="journal article" date="2021" name="Elife">
        <title>Chloroplast acquisition without the gene transfer in kleptoplastic sea slugs, Plakobranchus ocellatus.</title>
        <authorList>
            <person name="Maeda T."/>
            <person name="Takahashi S."/>
            <person name="Yoshida T."/>
            <person name="Shimamura S."/>
            <person name="Takaki Y."/>
            <person name="Nagai Y."/>
            <person name="Toyoda A."/>
            <person name="Suzuki Y."/>
            <person name="Arimoto A."/>
            <person name="Ishii H."/>
            <person name="Satoh N."/>
            <person name="Nishiyama T."/>
            <person name="Hasebe M."/>
            <person name="Maruyama T."/>
            <person name="Minagawa J."/>
            <person name="Obokata J."/>
            <person name="Shigenobu S."/>
        </authorList>
    </citation>
    <scope>NUCLEOTIDE SEQUENCE [LARGE SCALE GENOMIC DNA]</scope>
</reference>
<dbReference type="PANTHER" id="PTHR33198">
    <property type="entry name" value="ANK_REP_REGION DOMAIN-CONTAINING PROTEIN-RELATED"/>
    <property type="match status" value="1"/>
</dbReference>
<organism evidence="1 2">
    <name type="scientific">Plakobranchus ocellatus</name>
    <dbReference type="NCBI Taxonomy" id="259542"/>
    <lineage>
        <taxon>Eukaryota</taxon>
        <taxon>Metazoa</taxon>
        <taxon>Spiralia</taxon>
        <taxon>Lophotrochozoa</taxon>
        <taxon>Mollusca</taxon>
        <taxon>Gastropoda</taxon>
        <taxon>Heterobranchia</taxon>
        <taxon>Euthyneura</taxon>
        <taxon>Panpulmonata</taxon>
        <taxon>Sacoglossa</taxon>
        <taxon>Placobranchoidea</taxon>
        <taxon>Plakobranchidae</taxon>
        <taxon>Plakobranchus</taxon>
    </lineage>
</organism>
<sequence length="175" mass="20117">MSETASPRTFIAGLKHPSRLTLGTNIQESWKLLKQRWDTYAVLSQVSPLQREIQVALFLHCLDDDALKAYNNFSFLSAESDRSVSDIIAKFDSFAIGEVNETYERFVFNSHAQRDTETFEGFYRDLRRLVKTCNYCNKCIDYRLYSLRQDCPRCPGQGHSAQSSQDLQSHTVKGD</sequence>
<dbReference type="AlphaFoldDB" id="A0AAV4BIW3"/>
<proteinExistence type="predicted"/>
<protein>
    <submittedName>
        <fullName evidence="1">Gag-Pol protein</fullName>
    </submittedName>
</protein>
<evidence type="ECO:0000313" key="1">
    <source>
        <dbReference type="EMBL" id="GFO18990.1"/>
    </source>
</evidence>
<gene>
    <name evidence="1" type="ORF">PoB_004549500</name>
</gene>
<name>A0AAV4BIW3_9GAST</name>
<accession>A0AAV4BIW3</accession>
<dbReference type="Proteomes" id="UP000735302">
    <property type="component" value="Unassembled WGS sequence"/>
</dbReference>
<dbReference type="EMBL" id="BLXT01004995">
    <property type="protein sequence ID" value="GFO18990.1"/>
    <property type="molecule type" value="Genomic_DNA"/>
</dbReference>